<evidence type="ECO:0000313" key="3">
    <source>
        <dbReference type="Proteomes" id="UP000321954"/>
    </source>
</evidence>
<dbReference type="KEGG" id="anp:FK178_02930"/>
<feature type="chain" id="PRO_5022842017" evidence="1">
    <location>
        <begin position="20"/>
        <end position="224"/>
    </location>
</feature>
<proteinExistence type="predicted"/>
<accession>A0A5B8YFL0</accession>
<keyword evidence="1" id="KW-0732">Signal</keyword>
<dbReference type="AlphaFoldDB" id="A0A5B8YFL0"/>
<name>A0A5B8YFL0_9FLAO</name>
<gene>
    <name evidence="2" type="ORF">FK178_02930</name>
</gene>
<dbReference type="EMBL" id="CP042476">
    <property type="protein sequence ID" value="QED36730.1"/>
    <property type="molecule type" value="Genomic_DNA"/>
</dbReference>
<evidence type="ECO:0000256" key="1">
    <source>
        <dbReference type="SAM" id="SignalP"/>
    </source>
</evidence>
<reference evidence="2 3" key="1">
    <citation type="submission" date="2019-08" db="EMBL/GenBank/DDBJ databases">
        <title>Antarcticibacterium arcticum sp. nov., a bacterium isolated from marine sediment of the Canadian Beaufort Sea.</title>
        <authorList>
            <person name="Lee Y.M."/>
            <person name="Baek K."/>
            <person name="Lee D.-H."/>
            <person name="Shin S.C."/>
            <person name="Jin Y.K."/>
            <person name="Park Y."/>
        </authorList>
    </citation>
    <scope>NUCLEOTIDE SEQUENCE [LARGE SCALE GENOMIC DNA]</scope>
    <source>
        <strain evidence="2 3">PAMC 28998</strain>
    </source>
</reference>
<dbReference type="OrthoDB" id="1441843at2"/>
<dbReference type="RefSeq" id="WP_146830839.1">
    <property type="nucleotide sequence ID" value="NZ_CP042476.1"/>
</dbReference>
<organism evidence="2 3">
    <name type="scientific">Antarcticibacterium arcticum</name>
    <dbReference type="NCBI Taxonomy" id="2585771"/>
    <lineage>
        <taxon>Bacteria</taxon>
        <taxon>Pseudomonadati</taxon>
        <taxon>Bacteroidota</taxon>
        <taxon>Flavobacteriia</taxon>
        <taxon>Flavobacteriales</taxon>
        <taxon>Flavobacteriaceae</taxon>
        <taxon>Antarcticibacterium</taxon>
    </lineage>
</organism>
<keyword evidence="3" id="KW-1185">Reference proteome</keyword>
<protein>
    <submittedName>
        <fullName evidence="2">Uncharacterized protein</fullName>
    </submittedName>
</protein>
<dbReference type="Proteomes" id="UP000321954">
    <property type="component" value="Chromosome"/>
</dbReference>
<sequence length="224" mass="25793">MKFYFTFLASVFIVLNSFSQVSDFIPGNSPLLILTTNNTPDGYTGSPYVEKNFVNGVIMDTDGKTHPAFLRYNTVEDVVEVKLALSEPDTFVLPKLKNISYRMNGYTYVLDSFRTDKGETLEGYFMNYYDGKKVKFYARPMPDITPAEKAKTGYEKDKAAHLNVKTDYYIALNNGPLKNVRLKDKDFKNALPASKEVDKYFKEVKVKSVEDFVKMLEWYDQQNF</sequence>
<feature type="signal peptide" evidence="1">
    <location>
        <begin position="1"/>
        <end position="19"/>
    </location>
</feature>
<evidence type="ECO:0000313" key="2">
    <source>
        <dbReference type="EMBL" id="QED36730.1"/>
    </source>
</evidence>